<proteinExistence type="predicted"/>
<dbReference type="OrthoDB" id="2307807at2759"/>
<dbReference type="AlphaFoldDB" id="A0A9N8ZJG1"/>
<keyword evidence="3" id="KW-1185">Reference proteome</keyword>
<dbReference type="InterPro" id="IPR008538">
    <property type="entry name" value="Uma2"/>
</dbReference>
<comment type="caution">
    <text evidence="2">The sequence shown here is derived from an EMBL/GenBank/DDBJ whole genome shotgun (WGS) entry which is preliminary data.</text>
</comment>
<dbReference type="InterPro" id="IPR012296">
    <property type="entry name" value="Nuclease_put_TT1808"/>
</dbReference>
<name>A0A9N8ZJG1_9GLOM</name>
<evidence type="ECO:0000313" key="2">
    <source>
        <dbReference type="EMBL" id="CAG8497977.1"/>
    </source>
</evidence>
<feature type="non-terminal residue" evidence="2">
    <location>
        <position position="1"/>
    </location>
</feature>
<sequence>RQEGIEEINRKGVIIDKEVPLKTYLKFCKREPPISVKHHLIDGEIKAYEMPLDLHEAVQGKLTDIMDNWNDQLLVFGEIDIIVGADSIYHPDICVRPINRRRPQLA</sequence>
<dbReference type="Pfam" id="PF05685">
    <property type="entry name" value="Uma2"/>
    <property type="match status" value="1"/>
</dbReference>
<dbReference type="Gene3D" id="3.90.1570.10">
    <property type="entry name" value="tt1808, chain A"/>
    <property type="match status" value="1"/>
</dbReference>
<accession>A0A9N8ZJG1</accession>
<protein>
    <submittedName>
        <fullName evidence="2">22847_t:CDS:1</fullName>
    </submittedName>
</protein>
<evidence type="ECO:0000259" key="1">
    <source>
        <dbReference type="Pfam" id="PF05685"/>
    </source>
</evidence>
<organism evidence="2 3">
    <name type="scientific">Cetraspora pellucida</name>
    <dbReference type="NCBI Taxonomy" id="1433469"/>
    <lineage>
        <taxon>Eukaryota</taxon>
        <taxon>Fungi</taxon>
        <taxon>Fungi incertae sedis</taxon>
        <taxon>Mucoromycota</taxon>
        <taxon>Glomeromycotina</taxon>
        <taxon>Glomeromycetes</taxon>
        <taxon>Diversisporales</taxon>
        <taxon>Gigasporaceae</taxon>
        <taxon>Cetraspora</taxon>
    </lineage>
</organism>
<feature type="domain" description="Putative restriction endonuclease" evidence="1">
    <location>
        <begin position="24"/>
        <end position="102"/>
    </location>
</feature>
<reference evidence="2" key="1">
    <citation type="submission" date="2021-06" db="EMBL/GenBank/DDBJ databases">
        <authorList>
            <person name="Kallberg Y."/>
            <person name="Tangrot J."/>
            <person name="Rosling A."/>
        </authorList>
    </citation>
    <scope>NUCLEOTIDE SEQUENCE</scope>
    <source>
        <strain evidence="2">FL966</strain>
    </source>
</reference>
<evidence type="ECO:0000313" key="3">
    <source>
        <dbReference type="Proteomes" id="UP000789759"/>
    </source>
</evidence>
<dbReference type="EMBL" id="CAJVQA010000973">
    <property type="protein sequence ID" value="CAG8497977.1"/>
    <property type="molecule type" value="Genomic_DNA"/>
</dbReference>
<gene>
    <name evidence="2" type="ORF">CPELLU_LOCUS2309</name>
</gene>
<dbReference type="Proteomes" id="UP000789759">
    <property type="component" value="Unassembled WGS sequence"/>
</dbReference>
<dbReference type="SUPFAM" id="SSF52980">
    <property type="entry name" value="Restriction endonuclease-like"/>
    <property type="match status" value="1"/>
</dbReference>
<dbReference type="GO" id="GO:0006302">
    <property type="term" value="P:double-strand break repair"/>
    <property type="evidence" value="ECO:0007669"/>
    <property type="project" value="UniProtKB-ARBA"/>
</dbReference>
<dbReference type="InterPro" id="IPR011335">
    <property type="entry name" value="Restrct_endonuc-II-like"/>
</dbReference>